<evidence type="ECO:0000256" key="4">
    <source>
        <dbReference type="ARBA" id="ARBA00023136"/>
    </source>
</evidence>
<evidence type="ECO:0000256" key="2">
    <source>
        <dbReference type="ARBA" id="ARBA00022692"/>
    </source>
</evidence>
<dbReference type="InterPro" id="IPR039175">
    <property type="entry name" value="TIM22"/>
</dbReference>
<dbReference type="PANTHER" id="PTHR14110:SF10">
    <property type="entry name" value="OS04G0376100 PROTEIN"/>
    <property type="match status" value="1"/>
</dbReference>
<evidence type="ECO:0000256" key="3">
    <source>
        <dbReference type="ARBA" id="ARBA00022989"/>
    </source>
</evidence>
<accession>A0A6J1H677</accession>
<dbReference type="Proteomes" id="UP000504609">
    <property type="component" value="Unplaced"/>
</dbReference>
<dbReference type="RefSeq" id="XP_022960027.1">
    <property type="nucleotide sequence ID" value="XM_023104259.1"/>
</dbReference>
<comment type="subcellular location">
    <subcellularLocation>
        <location evidence="1">Membrane</location>
        <topology evidence="1">Multi-pass membrane protein</topology>
    </subcellularLocation>
</comment>
<keyword evidence="6" id="KW-1185">Reference proteome</keyword>
<organism evidence="6 7">
    <name type="scientific">Cucurbita moschata</name>
    <name type="common">Winter crookneck squash</name>
    <name type="synonym">Cucurbita pepo var. moschata</name>
    <dbReference type="NCBI Taxonomy" id="3662"/>
    <lineage>
        <taxon>Eukaryota</taxon>
        <taxon>Viridiplantae</taxon>
        <taxon>Streptophyta</taxon>
        <taxon>Embryophyta</taxon>
        <taxon>Tracheophyta</taxon>
        <taxon>Spermatophyta</taxon>
        <taxon>Magnoliopsida</taxon>
        <taxon>eudicotyledons</taxon>
        <taxon>Gunneridae</taxon>
        <taxon>Pentapetalae</taxon>
        <taxon>rosids</taxon>
        <taxon>fabids</taxon>
        <taxon>Cucurbitales</taxon>
        <taxon>Cucurbitaceae</taxon>
        <taxon>Cucurbiteae</taxon>
        <taxon>Cucurbita</taxon>
    </lineage>
</organism>
<keyword evidence="3" id="KW-1133">Transmembrane helix</keyword>
<dbReference type="AlphaFoldDB" id="A0A6J1H677"/>
<evidence type="ECO:0000313" key="7">
    <source>
        <dbReference type="RefSeq" id="XP_022960027.1"/>
    </source>
</evidence>
<feature type="compositionally biased region" description="Low complexity" evidence="5">
    <location>
        <begin position="22"/>
        <end position="33"/>
    </location>
</feature>
<dbReference type="GO" id="GO:0008320">
    <property type="term" value="F:protein transmembrane transporter activity"/>
    <property type="evidence" value="ECO:0007669"/>
    <property type="project" value="TreeGrafter"/>
</dbReference>
<name>A0A6J1H677_CUCMO</name>
<evidence type="ECO:0000256" key="1">
    <source>
        <dbReference type="ARBA" id="ARBA00004141"/>
    </source>
</evidence>
<dbReference type="GO" id="GO:0042721">
    <property type="term" value="C:TIM22 mitochondrial import inner membrane insertion complex"/>
    <property type="evidence" value="ECO:0007669"/>
    <property type="project" value="InterPro"/>
</dbReference>
<dbReference type="GO" id="GO:0045039">
    <property type="term" value="P:protein insertion into mitochondrial inner membrane"/>
    <property type="evidence" value="ECO:0007669"/>
    <property type="project" value="InterPro"/>
</dbReference>
<feature type="region of interest" description="Disordered" evidence="5">
    <location>
        <begin position="1"/>
        <end position="34"/>
    </location>
</feature>
<reference evidence="7" key="1">
    <citation type="submission" date="2025-08" db="UniProtKB">
        <authorList>
            <consortium name="RefSeq"/>
        </authorList>
    </citation>
    <scope>IDENTIFICATION</scope>
    <source>
        <tissue evidence="7">Young leaves</tissue>
    </source>
</reference>
<evidence type="ECO:0000256" key="5">
    <source>
        <dbReference type="SAM" id="MobiDB-lite"/>
    </source>
</evidence>
<dbReference type="PANTHER" id="PTHR14110">
    <property type="entry name" value="MITOCHONDRIAL IMPORT INNER MEMBRANE TRANSLOCASE SUBUNIT TIM22"/>
    <property type="match status" value="1"/>
</dbReference>
<dbReference type="GO" id="GO:0030943">
    <property type="term" value="F:mitochondrion targeting sequence binding"/>
    <property type="evidence" value="ECO:0007669"/>
    <property type="project" value="TreeGrafter"/>
</dbReference>
<evidence type="ECO:0000313" key="6">
    <source>
        <dbReference type="Proteomes" id="UP000504609"/>
    </source>
</evidence>
<protein>
    <submittedName>
        <fullName evidence="7">Uncharacterized protein LOC111460899</fullName>
    </submittedName>
</protein>
<proteinExistence type="predicted"/>
<keyword evidence="4" id="KW-0472">Membrane</keyword>
<dbReference type="KEGG" id="cmos:111460899"/>
<gene>
    <name evidence="7" type="primary">LOC111460899</name>
</gene>
<dbReference type="GeneID" id="111460899"/>
<sequence>MLSEAAMDSGGPKTLDSDTPLSSSSSSSFSSSSNYGDWKERIIFPTILAGFVGGGAGLVSKHRKVHGLANISATYATNLSIVAACYCGAREFVRVSRRSEPDDLMNSAIAGFGTGALLGRLQGGRLGSVRYSIMFTVAGTAIDYATLKLKPVFRSYKETILEESSSWMKLPEWSPIQVLDEEALAAKQAREQQLYAQRVLGQVNKKDP</sequence>
<keyword evidence="2" id="KW-0812">Transmembrane</keyword>